<feature type="domain" description="Sushi" evidence="17">
    <location>
        <begin position="370"/>
        <end position="427"/>
    </location>
</feature>
<dbReference type="Gene3D" id="2.10.70.10">
    <property type="entry name" value="Complement Module, domain 1"/>
    <property type="match status" value="7"/>
</dbReference>
<dbReference type="InterPro" id="IPR001254">
    <property type="entry name" value="Trypsin_dom"/>
</dbReference>
<feature type="domain" description="Sushi" evidence="17">
    <location>
        <begin position="307"/>
        <end position="369"/>
    </location>
</feature>
<evidence type="ECO:0000259" key="16">
    <source>
        <dbReference type="PROSITE" id="PS50240"/>
    </source>
</evidence>
<keyword evidence="7" id="KW-0677">Repeat</keyword>
<comment type="cofactor">
    <cofactor evidence="2">
        <name>Mg(2+)</name>
        <dbReference type="ChEBI" id="CHEBI:18420"/>
    </cofactor>
</comment>
<evidence type="ECO:0000259" key="17">
    <source>
        <dbReference type="PROSITE" id="PS50923"/>
    </source>
</evidence>
<feature type="domain" description="Peptidase S1" evidence="16">
    <location>
        <begin position="744"/>
        <end position="1012"/>
    </location>
</feature>
<evidence type="ECO:0000256" key="6">
    <source>
        <dbReference type="ARBA" id="ARBA00022729"/>
    </source>
</evidence>
<evidence type="ECO:0000256" key="7">
    <source>
        <dbReference type="ARBA" id="ARBA00022737"/>
    </source>
</evidence>
<feature type="disulfide bond" evidence="13">
    <location>
        <begin position="398"/>
        <end position="425"/>
    </location>
</feature>
<dbReference type="CDD" id="cd01450">
    <property type="entry name" value="vWFA_subfamily_ECM"/>
    <property type="match status" value="1"/>
</dbReference>
<comment type="subcellular location">
    <subcellularLocation>
        <location evidence="3">Cell surface</location>
    </subcellularLocation>
</comment>
<dbReference type="CDD" id="cd00190">
    <property type="entry name" value="Tryp_SPc"/>
    <property type="match status" value="1"/>
</dbReference>
<evidence type="ECO:0000256" key="4">
    <source>
        <dbReference type="ARBA" id="ARBA00022588"/>
    </source>
</evidence>
<dbReference type="Gene3D" id="3.40.50.410">
    <property type="entry name" value="von Willebrand factor, type A domain"/>
    <property type="match status" value="1"/>
</dbReference>
<evidence type="ECO:0000256" key="9">
    <source>
        <dbReference type="ARBA" id="ARBA00023157"/>
    </source>
</evidence>
<dbReference type="SMART" id="SM00020">
    <property type="entry name" value="Tryp_SPc"/>
    <property type="match status" value="1"/>
</dbReference>
<dbReference type="PROSITE" id="PS50240">
    <property type="entry name" value="TRYPSIN_DOM"/>
    <property type="match status" value="1"/>
</dbReference>
<dbReference type="Proteomes" id="UP001054837">
    <property type="component" value="Unassembled WGS sequence"/>
</dbReference>
<dbReference type="InterPro" id="IPR001314">
    <property type="entry name" value="Peptidase_S1A"/>
</dbReference>
<dbReference type="SMART" id="SM00327">
    <property type="entry name" value="VWA"/>
    <property type="match status" value="1"/>
</dbReference>
<dbReference type="GO" id="GO:0045087">
    <property type="term" value="P:innate immune response"/>
    <property type="evidence" value="ECO:0007669"/>
    <property type="project" value="UniProtKB-KW"/>
</dbReference>
<keyword evidence="6" id="KW-0732">Signal</keyword>
<dbReference type="GO" id="GO:0009986">
    <property type="term" value="C:cell surface"/>
    <property type="evidence" value="ECO:0007669"/>
    <property type="project" value="UniProtKB-SubCell"/>
</dbReference>
<feature type="disulfide bond" evidence="13">
    <location>
        <begin position="458"/>
        <end position="485"/>
    </location>
</feature>
<dbReference type="InterPro" id="IPR033116">
    <property type="entry name" value="TRYPSIN_SER"/>
</dbReference>
<dbReference type="Pfam" id="PF00092">
    <property type="entry name" value="VWA"/>
    <property type="match status" value="1"/>
</dbReference>
<dbReference type="PROSITE" id="PS00134">
    <property type="entry name" value="TRYPSIN_HIS"/>
    <property type="match status" value="1"/>
</dbReference>
<feature type="domain" description="VWFA" evidence="15">
    <location>
        <begin position="542"/>
        <end position="719"/>
    </location>
</feature>
<dbReference type="AlphaFoldDB" id="A0AAV4WTS4"/>
<dbReference type="EMBL" id="BPLQ01015184">
    <property type="protein sequence ID" value="GIY86335.1"/>
    <property type="molecule type" value="Genomic_DNA"/>
</dbReference>
<comment type="caution">
    <text evidence="18">The sequence shown here is derived from an EMBL/GenBank/DDBJ whole genome shotgun (WGS) entry which is preliminary data.</text>
</comment>
<comment type="similarity">
    <text evidence="11">Belongs to the peptidase S1 family. CLIP subfamily.</text>
</comment>
<comment type="cofactor">
    <cofactor evidence="1">
        <name>Mn(2+)</name>
        <dbReference type="ChEBI" id="CHEBI:29035"/>
    </cofactor>
</comment>
<evidence type="ECO:0000256" key="12">
    <source>
        <dbReference type="ARBA" id="ARBA00029636"/>
    </source>
</evidence>
<evidence type="ECO:0000256" key="14">
    <source>
        <dbReference type="RuleBase" id="RU363034"/>
    </source>
</evidence>
<evidence type="ECO:0000313" key="18">
    <source>
        <dbReference type="EMBL" id="GIY86335.1"/>
    </source>
</evidence>
<evidence type="ECO:0000256" key="2">
    <source>
        <dbReference type="ARBA" id="ARBA00001946"/>
    </source>
</evidence>
<dbReference type="InterPro" id="IPR002035">
    <property type="entry name" value="VWF_A"/>
</dbReference>
<evidence type="ECO:0000259" key="15">
    <source>
        <dbReference type="PROSITE" id="PS50234"/>
    </source>
</evidence>
<dbReference type="PROSITE" id="PS50234">
    <property type="entry name" value="VWFA"/>
    <property type="match status" value="1"/>
</dbReference>
<keyword evidence="19" id="KW-1185">Reference proteome</keyword>
<reference evidence="18 19" key="1">
    <citation type="submission" date="2021-06" db="EMBL/GenBank/DDBJ databases">
        <title>Caerostris darwini draft genome.</title>
        <authorList>
            <person name="Kono N."/>
            <person name="Arakawa K."/>
        </authorList>
    </citation>
    <scope>NUCLEOTIDE SEQUENCE [LARGE SCALE GENOMIC DNA]</scope>
</reference>
<evidence type="ECO:0000256" key="13">
    <source>
        <dbReference type="PROSITE-ProRule" id="PRU00302"/>
    </source>
</evidence>
<dbReference type="Pfam" id="PF00084">
    <property type="entry name" value="Sushi"/>
    <property type="match status" value="7"/>
</dbReference>
<proteinExistence type="inferred from homology"/>
<dbReference type="InterPro" id="IPR043504">
    <property type="entry name" value="Peptidase_S1_PA_chymotrypsin"/>
</dbReference>
<keyword evidence="5 13" id="KW-0768">Sushi</keyword>
<dbReference type="PROSITE" id="PS00135">
    <property type="entry name" value="TRYPSIN_SER"/>
    <property type="match status" value="1"/>
</dbReference>
<dbReference type="Pfam" id="PF00089">
    <property type="entry name" value="Trypsin"/>
    <property type="match status" value="1"/>
</dbReference>
<keyword evidence="4" id="KW-0399">Innate immunity</keyword>
<gene>
    <name evidence="18" type="primary">CSMD3</name>
    <name evidence="18" type="ORF">CDAR_513471</name>
</gene>
<evidence type="ECO:0000256" key="10">
    <source>
        <dbReference type="ARBA" id="ARBA00023180"/>
    </source>
</evidence>
<accession>A0AAV4WTS4</accession>
<evidence type="ECO:0000256" key="3">
    <source>
        <dbReference type="ARBA" id="ARBA00004241"/>
    </source>
</evidence>
<keyword evidence="14" id="KW-0378">Hydrolase</keyword>
<feature type="disulfide bond" evidence="13">
    <location>
        <begin position="212"/>
        <end position="239"/>
    </location>
</feature>
<feature type="domain" description="Sushi" evidence="17">
    <location>
        <begin position="430"/>
        <end position="487"/>
    </location>
</feature>
<dbReference type="PANTHER" id="PTHR46393">
    <property type="entry name" value="SUSHI DOMAIN-CONTAINING PROTEIN"/>
    <property type="match status" value="1"/>
</dbReference>
<feature type="domain" description="Sushi" evidence="17">
    <location>
        <begin position="122"/>
        <end position="190"/>
    </location>
</feature>
<comment type="caution">
    <text evidence="13">Lacks conserved residue(s) required for the propagation of feature annotation.</text>
</comment>
<evidence type="ECO:0000256" key="8">
    <source>
        <dbReference type="ARBA" id="ARBA00022859"/>
    </source>
</evidence>
<dbReference type="SMART" id="SM00032">
    <property type="entry name" value="CCP"/>
    <property type="match status" value="7"/>
</dbReference>
<keyword evidence="8" id="KW-0391">Immunity</keyword>
<dbReference type="PROSITE" id="PS50923">
    <property type="entry name" value="SUSHI"/>
    <property type="match status" value="7"/>
</dbReference>
<dbReference type="InterPro" id="IPR035976">
    <property type="entry name" value="Sushi/SCR/CCP_sf"/>
</dbReference>
<evidence type="ECO:0000256" key="1">
    <source>
        <dbReference type="ARBA" id="ARBA00001936"/>
    </source>
</evidence>
<dbReference type="GO" id="GO:0032991">
    <property type="term" value="C:protein-containing complex"/>
    <property type="evidence" value="ECO:0007669"/>
    <property type="project" value="UniProtKB-ARBA"/>
</dbReference>
<sequence length="1018" mass="113650">MFSDINSVEFIPTLHMFPRISSNCIHDVKGVMFNSSFLHRCVGAWLFASCIGIVISDCPFPKKKLAHGRVIYEASEHVNRTMAPENYLLRYRCSLGYTLKGSRAIACVGDKWTDKVPTCLKMVCSYPPSIQGGNYTLNKGIDGVARLGSSAVYSCDTGYEFENSSNTVLICYLFPNRNAQWKGEIPVCRSVSEDGSREGECCFIGSVLEYWCDEEYELVGEDKIECLPGPNWSSSRPFCKPKSIHCDRPPRIPHGVAVGDKEGDYYRPYEEVEIHCELGYRYSGDTDYIMCLKNGTWEEEFGECTESICDPPKPLNHGTILEIESSNRTEYPFNFELTYVCDKGFRLIGDSWRFCDTRRWSGKSPHCEELRCPDPGVPEHGTRIGDNFNIGEKVTFKCFMGYELIGSFERYCTQNGQWSDELARCDHPTNYCPDPGIPINGMKNSSSYEMGDAVGFTCSSGHSLVGSEVRECLPSREWSGTEARCIGPYDFDNKAKVSDILKQAMAEKEAEQKRKLEEYHKAIQNSGPMSRALNINSPGRFIFYFAFDVSGSVRKINFKRSIEFAKAIVRKIGISKDGARAGALTFSSKAEIEFLPLQYETTENVVEALDKLNFTGGGTSANTALSVIREELIPLTQNVLLNKGIKSVVFVLTDGKANMGGDPREEAKLLKDTGAEIYCIGITNSIELDSLYKIASEPFNEHVFILQSYATLSFLIEEITNGTIDYSKCGLGSERIGKSVGRARIGGGDKAAEPWPWMAALYFITKDFGDSLECGGSIINQNFILTAAHCLFAKVSQERRLEKNVIVKLGLTNVKNQSSMEEFEVKEFFIHPQYQPGDLLDYDIALLQLKRPIRFSALIRPICLPPAELPPNSTLYRPGQYTVATGWGHASVVQKSEVVNTVIEEQLKEIILPIQSSERCNASAIENIVNKEIKNKAFTDRMFCGGDGRGVNDTCQGDSGGPLMQSQLNDDGYIYWTQVGIVSWGIGCGLPNTYGYYTHVQRLVEWITNTINSVKINI</sequence>
<feature type="domain" description="Sushi" evidence="17">
    <location>
        <begin position="244"/>
        <end position="306"/>
    </location>
</feature>
<keyword evidence="9 13" id="KW-1015">Disulfide bond</keyword>
<dbReference type="SUPFAM" id="SSF50494">
    <property type="entry name" value="Trypsin-like serine proteases"/>
    <property type="match status" value="1"/>
</dbReference>
<dbReference type="PRINTS" id="PR00722">
    <property type="entry name" value="CHYMOTRYPSIN"/>
</dbReference>
<dbReference type="GO" id="GO:0006508">
    <property type="term" value="P:proteolysis"/>
    <property type="evidence" value="ECO:0007669"/>
    <property type="project" value="UniProtKB-KW"/>
</dbReference>
<keyword evidence="14" id="KW-0645">Protease</keyword>
<evidence type="ECO:0000256" key="5">
    <source>
        <dbReference type="ARBA" id="ARBA00022659"/>
    </source>
</evidence>
<dbReference type="InterPro" id="IPR036465">
    <property type="entry name" value="vWFA_dom_sf"/>
</dbReference>
<organism evidence="18 19">
    <name type="scientific">Caerostris darwini</name>
    <dbReference type="NCBI Taxonomy" id="1538125"/>
    <lineage>
        <taxon>Eukaryota</taxon>
        <taxon>Metazoa</taxon>
        <taxon>Ecdysozoa</taxon>
        <taxon>Arthropoda</taxon>
        <taxon>Chelicerata</taxon>
        <taxon>Arachnida</taxon>
        <taxon>Araneae</taxon>
        <taxon>Araneomorphae</taxon>
        <taxon>Entelegynae</taxon>
        <taxon>Araneoidea</taxon>
        <taxon>Araneidae</taxon>
        <taxon>Caerostris</taxon>
    </lineage>
</organism>
<dbReference type="FunFam" id="2.40.10.10:FF:000002">
    <property type="entry name" value="Transmembrane protease serine"/>
    <property type="match status" value="1"/>
</dbReference>
<dbReference type="GO" id="GO:0004252">
    <property type="term" value="F:serine-type endopeptidase activity"/>
    <property type="evidence" value="ECO:0007669"/>
    <property type="project" value="InterPro"/>
</dbReference>
<feature type="domain" description="Sushi" evidence="17">
    <location>
        <begin position="205"/>
        <end position="241"/>
    </location>
</feature>
<dbReference type="SUPFAM" id="SSF57535">
    <property type="entry name" value="Complement control module/SCR domain"/>
    <property type="match status" value="7"/>
</dbReference>
<keyword evidence="10" id="KW-0325">Glycoprotein</keyword>
<evidence type="ECO:0000313" key="19">
    <source>
        <dbReference type="Proteomes" id="UP001054837"/>
    </source>
</evidence>
<name>A0AAV4WTS4_9ARAC</name>
<evidence type="ECO:0000256" key="11">
    <source>
        <dbReference type="ARBA" id="ARBA00024195"/>
    </source>
</evidence>
<dbReference type="InterPro" id="IPR009003">
    <property type="entry name" value="Peptidase_S1_PA"/>
</dbReference>
<dbReference type="PANTHER" id="PTHR46393:SF7">
    <property type="entry name" value="COMPLEMENT C2"/>
    <property type="match status" value="1"/>
</dbReference>
<dbReference type="InterPro" id="IPR000436">
    <property type="entry name" value="Sushi_SCR_CCP_dom"/>
</dbReference>
<keyword evidence="14" id="KW-0720">Serine protease</keyword>
<dbReference type="FunFam" id="2.40.10.10:FF:000028">
    <property type="entry name" value="Serine protease easter"/>
    <property type="match status" value="1"/>
</dbReference>
<dbReference type="InterPro" id="IPR018114">
    <property type="entry name" value="TRYPSIN_HIS"/>
</dbReference>
<protein>
    <recommendedName>
        <fullName evidence="12">C3/C5 convertase</fullName>
    </recommendedName>
</protein>
<feature type="domain" description="Sushi" evidence="17">
    <location>
        <begin position="56"/>
        <end position="121"/>
    </location>
</feature>
<dbReference type="Gene3D" id="2.40.10.10">
    <property type="entry name" value="Trypsin-like serine proteases"/>
    <property type="match status" value="2"/>
</dbReference>
<dbReference type="CDD" id="cd00033">
    <property type="entry name" value="CCP"/>
    <property type="match status" value="7"/>
</dbReference>
<dbReference type="SUPFAM" id="SSF53300">
    <property type="entry name" value="vWA-like"/>
    <property type="match status" value="1"/>
</dbReference>